<dbReference type="SUPFAM" id="SSF81837">
    <property type="entry name" value="BEACH domain"/>
    <property type="match status" value="1"/>
</dbReference>
<dbReference type="PANTHER" id="PTHR13743:SF123">
    <property type="entry name" value="PROTEIN FAN"/>
    <property type="match status" value="1"/>
</dbReference>
<dbReference type="EMBL" id="MLAK01000564">
    <property type="protein sequence ID" value="OHT12399.1"/>
    <property type="molecule type" value="Genomic_DNA"/>
</dbReference>
<dbReference type="PANTHER" id="PTHR13743">
    <property type="entry name" value="BEIGE/BEACH-RELATED"/>
    <property type="match status" value="1"/>
</dbReference>
<dbReference type="PROSITE" id="PS50197">
    <property type="entry name" value="BEACH"/>
    <property type="match status" value="1"/>
</dbReference>
<feature type="domain" description="BEACH" evidence="1">
    <location>
        <begin position="1750"/>
        <end position="2030"/>
    </location>
</feature>
<dbReference type="InterPro" id="IPR036372">
    <property type="entry name" value="BEACH_dom_sf"/>
</dbReference>
<name>A0A1J4KM57_9EUKA</name>
<comment type="caution">
    <text evidence="2">The sequence shown here is derived from an EMBL/GenBank/DDBJ whole genome shotgun (WGS) entry which is preliminary data.</text>
</comment>
<dbReference type="InterPro" id="IPR000409">
    <property type="entry name" value="BEACH_dom"/>
</dbReference>
<dbReference type="InterPro" id="IPR050865">
    <property type="entry name" value="BEACH_Domain"/>
</dbReference>
<proteinExistence type="predicted"/>
<dbReference type="VEuPathDB" id="TrichDB:TRFO_17767"/>
<evidence type="ECO:0000313" key="3">
    <source>
        <dbReference type="Proteomes" id="UP000179807"/>
    </source>
</evidence>
<dbReference type="OrthoDB" id="26681at2759"/>
<evidence type="ECO:0000313" key="2">
    <source>
        <dbReference type="EMBL" id="OHT12399.1"/>
    </source>
</evidence>
<dbReference type="Gene3D" id="1.10.1540.10">
    <property type="entry name" value="BEACH domain"/>
    <property type="match status" value="1"/>
</dbReference>
<accession>A0A1J4KM57</accession>
<protein>
    <submittedName>
        <fullName evidence="2">Beige/BEACH domain containing protein</fullName>
    </submittedName>
</protein>
<keyword evidence="3" id="KW-1185">Reference proteome</keyword>
<reference evidence="2" key="1">
    <citation type="submission" date="2016-10" db="EMBL/GenBank/DDBJ databases">
        <authorList>
            <person name="Benchimol M."/>
            <person name="Almeida L.G."/>
            <person name="Vasconcelos A.T."/>
            <person name="Perreira-Neves A."/>
            <person name="Rosa I.A."/>
            <person name="Tasca T."/>
            <person name="Bogo M.R."/>
            <person name="de Souza W."/>
        </authorList>
    </citation>
    <scope>NUCLEOTIDE SEQUENCE [LARGE SCALE GENOMIC DNA]</scope>
    <source>
        <strain evidence="2">K</strain>
    </source>
</reference>
<gene>
    <name evidence="2" type="ORF">TRFO_17767</name>
</gene>
<organism evidence="2 3">
    <name type="scientific">Tritrichomonas foetus</name>
    <dbReference type="NCBI Taxonomy" id="1144522"/>
    <lineage>
        <taxon>Eukaryota</taxon>
        <taxon>Metamonada</taxon>
        <taxon>Parabasalia</taxon>
        <taxon>Tritrichomonadida</taxon>
        <taxon>Tritrichomonadidae</taxon>
        <taxon>Tritrichomonas</taxon>
    </lineage>
</organism>
<dbReference type="RefSeq" id="XP_068365535.1">
    <property type="nucleotide sequence ID" value="XM_068499780.1"/>
</dbReference>
<dbReference type="InterPro" id="IPR015943">
    <property type="entry name" value="WD40/YVTN_repeat-like_dom_sf"/>
</dbReference>
<dbReference type="Proteomes" id="UP000179807">
    <property type="component" value="Unassembled WGS sequence"/>
</dbReference>
<dbReference type="Pfam" id="PF02138">
    <property type="entry name" value="Beach"/>
    <property type="match status" value="1"/>
</dbReference>
<dbReference type="Gene3D" id="2.130.10.10">
    <property type="entry name" value="YVTN repeat-like/Quinoprotein amine dehydrogenase"/>
    <property type="match status" value="1"/>
</dbReference>
<dbReference type="GeneID" id="94834484"/>
<dbReference type="SMART" id="SM01026">
    <property type="entry name" value="Beach"/>
    <property type="match status" value="1"/>
</dbReference>
<dbReference type="SUPFAM" id="SSF101908">
    <property type="entry name" value="Putative isomerase YbhE"/>
    <property type="match status" value="1"/>
</dbReference>
<dbReference type="CDD" id="cd06071">
    <property type="entry name" value="Beach"/>
    <property type="match status" value="1"/>
</dbReference>
<sequence length="2442" mass="279382">MSWFEKTFRSFSIGGASAFRFLGDDSKNPEAKTFHKMVRDLPSKSPPTPCINYFLEHFGHYNENEIKSLRLEHEITYVIILLVPYLLEKFKTVQSLNSQQSVSIFEQEFTFLIKSIHVYVPDPKSNQVLFDFIFKILESDNEKILTLSSLLIQKLMLLKSFQSYFFKGESCIRLWNTCFVKNPNSNQICGPIFINTFQKFTTSHIEKVKPLLAAIIDSFQFMRLCEATAQNSIEFVSNVIMKFNTANFLPTFMKFAFPFFALLKDFTCFTHFLTAQTADPVIPWQYLNKVIRHKELKSSLLISALDIVHSLRNSSQIYNLKMKPFALRAKELDSNEQIKVFDLLKLLPLDEKYNFFLDSVPTWETGVDTALLEMLVKENDWGDLIGVMISQFVLVDDFPMFKQKLIEDKSISEIISYMFSQVTPEIDLSIALFEPLVELSQEKIPVAIEGIRKLTEKDDATMFAFPFITALQEQKITDEVFEFFTELSIKSPLFVTTFLQNEGIVALFCSLKSQASIDFLAAIAGNGPYDPIDDYIFEHFEESELANLSQDSLRKLMMGLRHDSESTGMLRIPSLCKFVQNIPILTQFDRYIFGNYALKFIEPTKEQLFKYAPTYMEQNIALDLCNDPEMLSHLTNPNYQHFPVFQCHVDSPHCAASLKLAVSTTFWIYIEKIFGKTTILSTHFGEIVLEADMIQFFGLPKVTCLPQRWHMITILISDRTFTQQNVTCYFNKNFVGTSNTGYGSRATLGSETETNGIYYFSGSFQCSRSLISMSDIKHRFKAGPGVFCPTSIRMKPGFLFIPYKGIAKYLPRLGGQEFIFIKLLDAKDSHEFNLLLQSAFNLLHLHLIEPSFFFCALRYVLFRQKSLFDSDLEPLLLHELQVEPEKRWTYANLLLCDYNLLTAEKMTLTFLPQIIETVEDSSQLFSFLFDTYIIFNLNEESERNIIDCLENIINANPILLKKVLLMITASNFIESPDFSNSLFDPTMKRKQDILYQIIINNMDLLPKFIPFDLVFDYLSTLRDDLALDLLHTIAKMTLVDPSYFNIDVFKKWLPLFTIFAKNESVWNVLFIFYTGGVADTIEDYAELDIIRPTMTEDLLELVCDRMTYESNSLEIELLSLRILKTIIKLISNAGLDILDYLNQVQRLCALGFDQYPNSPMPFSLEEDNLKPKLLSMIQSTLLSREKIGKFNYTRVHPLDPSLFEETKKYLRKMELPLNNNLSESINRSHPSEEIIKKFINSEISDIISKLAACALVQKLNNLTIARKIAVKILINGSDVLPEISVPMHRKIALSILSCSIQLNDEAYDFFIKFEITRIIEGWWNGEIVPFFQLAFPRTCKSTKSLFISCLLKCETDNERLKMMIFLCNSPLFAEYSTDSFFISCIAQALATPEIVNSDDFPYIKRVILLTVPESSFSEALSKDKLYEYVASLDKSSFYSIMNEINKSSFSSSKLDRETRLDITRYSSSLSTGVAQMNRLLDAHYVRSAFRYQFLSRFNVSNLEIDFAISKIFQKKVILNFNENPTKKFMVSTKPQPFVVPQKIIPLVYDYPIPDKKSAHQLPFPQSHHKRQYPTLMQELQIEDTAPLCLEGWDLPPIVKSISLTPLLKVFFESRFLISCSMLSTAEVLTCVASYNSDNFSILMNAELINNKVVLKQGSDMLCHFAALENALHGVYGECRLFANHPVLKFSFNDVLIAIPRRFVYQNTEIDLFLVNGLHFTFVLKESERKVFMARMKPLPYTPCSSGPVFAANLLCLGLQNVTKLWVNQLISTYDYLLYLNISSGRSFNDLSQYPVFPWILGDFEKEVPVIKRDLTKPMGAQTKQRMDRFKINFEEAYPHCHYGTHYSHPAAVLHYMMRVEPFTLFNLHLHNGMDHVDRQFTSISDSWRSASESNQSDLKELIPEFYTFPLMFENVNDVDFKCRTDGTSLNTVVMPSWGTNTFLFVWKMRQALECPEATSKINDWIDLIFGYKQRGQAAIDAVNVFQPLTYGLSLNEDPESSADLVKGMVDAVNQFGQCPVQLFTSPHPKCERTDPVNLLNAKININPLARVSSDIDSIQFNNDLPLFLPKFEHRIGPKRILIKVWDSYIEQGDQIIPSVDACSASCISKDALYLAVSSRLGFINVFSCINGTPIFMKQLITTSFEIKTLAISSQHGLVCASDEHKIMLFDYTTSLLIRELNVGYEIIQIQFDDISNLIICLSRNGIHVYGLDFRLVAKTPKIPRAFSCLAVCDSSVWSYKPFYATGHVGGFVYAWTLDIDSQTLKHTQIMQIGKTLVTALTIFANNKAILAVDRTGCLSLASIVPLKEKFISSKCFNQCCVCQCDITPKTAIRCSSCGLFMCKSCIVSRKPRICSTCNSMFSGSESGVFDVKTEEEESAELPIESTENIKSASNNQNEAKIEEEESSDSFGFGIDLTYRDPTLGSVFTFQLENMPRNFRHSI</sequence>
<evidence type="ECO:0000259" key="1">
    <source>
        <dbReference type="PROSITE" id="PS50197"/>
    </source>
</evidence>